<evidence type="ECO:0000313" key="4">
    <source>
        <dbReference type="Proteomes" id="UP000078561"/>
    </source>
</evidence>
<dbReference type="AlphaFoldDB" id="A0A163KBP0"/>
<dbReference type="InterPro" id="IPR007527">
    <property type="entry name" value="Znf_SWIM"/>
</dbReference>
<dbReference type="PANTHER" id="PTHR33977">
    <property type="entry name" value="ZINC ION BINDING PROTEIN"/>
    <property type="match status" value="1"/>
</dbReference>
<sequence>MKSSSFTTPQSIRIQPDYTEAVVTEDFATNDDYDIWFNNVASKHAVFIFKGDHRPSTYISGRPTMSIYFICDHAGLPRKKADETPGGKRRKTTKATIKVGCTSKFTKHVYADGAVKVVYQWIHENHDPLEMEDIGHSRLPVELRNWIVDCVDRHMNLKSIKAFLRLNIDQLDELDSNIADGRFPPSLIIKQQDVVNVVNEKLNKISRKHAIDRFSVYAWVEYLKSKNHHTLLFEQENGPFVVAWYSEWQKELLEGALDWCIDSTHHTCKSMLNPDQYCYLYTIVVRSPFTNKGVPVAFMLTASEIIPNLVKWLQNIKDNNNLNVARIMIDCSTTEIAAIRQVFDGVDVLLCHWHIKRAWDLHIKKDIKGGNRFKSKALRDGVRDARFHTNNLIESYHNQLKTLYLGRKRQNRMDRTIYILSQVMIADYRLEALQVFHKIKQFSLTRSEKMAKNQAEEVDENTAYSIIVKINEELYSCRSFTNPEVIYQLIVSQSGYVSSCSCPFVSGICKHMFLLSRIKVIPYYANHSAPFASTSANATAPATVVSTSASALAPAPSDVTTATNNFEFDNKLSLLERNFVKSLHEAKKRVYGDDLLMDELCDKVKTSLTIVDGIGNRSIYSARQM</sequence>
<proteinExistence type="predicted"/>
<dbReference type="OrthoDB" id="2506357at2759"/>
<dbReference type="InParanoid" id="A0A163KBP0"/>
<protein>
    <recommendedName>
        <fullName evidence="2">SWIM-type domain-containing protein</fullName>
    </recommendedName>
</protein>
<keyword evidence="1" id="KW-0863">Zinc-finger</keyword>
<keyword evidence="4" id="KW-1185">Reference proteome</keyword>
<keyword evidence="1" id="KW-0862">Zinc</keyword>
<dbReference type="PANTHER" id="PTHR33977:SF1">
    <property type="entry name" value="ZINC ION BINDING PROTEIN"/>
    <property type="match status" value="1"/>
</dbReference>
<organism evidence="3">
    <name type="scientific">Absidia glauca</name>
    <name type="common">Pin mould</name>
    <dbReference type="NCBI Taxonomy" id="4829"/>
    <lineage>
        <taxon>Eukaryota</taxon>
        <taxon>Fungi</taxon>
        <taxon>Fungi incertae sedis</taxon>
        <taxon>Mucoromycota</taxon>
        <taxon>Mucoromycotina</taxon>
        <taxon>Mucoromycetes</taxon>
        <taxon>Mucorales</taxon>
        <taxon>Cunninghamellaceae</taxon>
        <taxon>Absidia</taxon>
    </lineage>
</organism>
<name>A0A163KBP0_ABSGL</name>
<evidence type="ECO:0000259" key="2">
    <source>
        <dbReference type="PROSITE" id="PS50966"/>
    </source>
</evidence>
<keyword evidence="1" id="KW-0479">Metal-binding</keyword>
<gene>
    <name evidence="3" type="primary">ABSGL_12686.1 scaffold 13302</name>
</gene>
<accession>A0A163KBP0</accession>
<dbReference type="GO" id="GO:0008270">
    <property type="term" value="F:zinc ion binding"/>
    <property type="evidence" value="ECO:0007669"/>
    <property type="project" value="UniProtKB-KW"/>
</dbReference>
<evidence type="ECO:0000256" key="1">
    <source>
        <dbReference type="PROSITE-ProRule" id="PRU00325"/>
    </source>
</evidence>
<reference evidence="3" key="1">
    <citation type="submission" date="2016-04" db="EMBL/GenBank/DDBJ databases">
        <authorList>
            <person name="Evans L.H."/>
            <person name="Alamgir A."/>
            <person name="Owens N."/>
            <person name="Weber N.D."/>
            <person name="Virtaneva K."/>
            <person name="Barbian K."/>
            <person name="Babar A."/>
            <person name="Rosenke K."/>
        </authorList>
    </citation>
    <scope>NUCLEOTIDE SEQUENCE [LARGE SCALE GENOMIC DNA]</scope>
    <source>
        <strain evidence="3">CBS 101.48</strain>
    </source>
</reference>
<dbReference type="EMBL" id="LT554689">
    <property type="protein sequence ID" value="SAM07053.1"/>
    <property type="molecule type" value="Genomic_DNA"/>
</dbReference>
<feature type="domain" description="SWIM-type" evidence="2">
    <location>
        <begin position="487"/>
        <end position="520"/>
    </location>
</feature>
<dbReference type="STRING" id="4829.A0A163KBP0"/>
<evidence type="ECO:0000313" key="3">
    <source>
        <dbReference type="EMBL" id="SAM07053.1"/>
    </source>
</evidence>
<dbReference type="PROSITE" id="PS50966">
    <property type="entry name" value="ZF_SWIM"/>
    <property type="match status" value="1"/>
</dbReference>
<dbReference type="Proteomes" id="UP000078561">
    <property type="component" value="Unassembled WGS sequence"/>
</dbReference>
<dbReference type="OMA" id="THKSKCE"/>